<evidence type="ECO:0000313" key="4">
    <source>
        <dbReference type="Proteomes" id="UP000626982"/>
    </source>
</evidence>
<gene>
    <name evidence="3" type="ORF">GCM10010968_07050</name>
</gene>
<name>A0ABQ2KEF2_9MICO</name>
<accession>A0ABQ2KEF2</accession>
<evidence type="ECO:0000256" key="1">
    <source>
        <dbReference type="ARBA" id="ARBA00013064"/>
    </source>
</evidence>
<dbReference type="InterPro" id="IPR050438">
    <property type="entry name" value="LMW_PTPase"/>
</dbReference>
<dbReference type="Proteomes" id="UP000626982">
    <property type="component" value="Unassembled WGS sequence"/>
</dbReference>
<reference evidence="4" key="1">
    <citation type="journal article" date="2019" name="Int. J. Syst. Evol. Microbiol.">
        <title>The Global Catalogue of Microorganisms (GCM) 10K type strain sequencing project: providing services to taxonomists for standard genome sequencing and annotation.</title>
        <authorList>
            <consortium name="The Broad Institute Genomics Platform"/>
            <consortium name="The Broad Institute Genome Sequencing Center for Infectious Disease"/>
            <person name="Wu L."/>
            <person name="Ma J."/>
        </authorList>
    </citation>
    <scope>NUCLEOTIDE SEQUENCE [LARGE SCALE GENOMIC DNA]</scope>
    <source>
        <strain evidence="4">CGMCC 1.6960</strain>
    </source>
</reference>
<dbReference type="InterPro" id="IPR023485">
    <property type="entry name" value="Ptyr_pPase"/>
</dbReference>
<sequence length="222" mass="23045">MPPVSRRETELDGASAPFEVLVVCTGNLCRSPLAALLLEARLPGAAGLPGRGLRVASAGTLARPGAPMDPAAAVEAARLGLDPSAHRARRLSAQAVERADLVVGLAREHRAAAVRLAPAAVRRAFTLLELADLLRGLPVEGAVASASEDPATRLRSLVEAAAMRRSLAPLDDPHRIDVPDPYRRGAAAYGRSAREIASAIDGVEGAIRRLVADPLALRGHGA</sequence>
<dbReference type="Pfam" id="PF01451">
    <property type="entry name" value="LMWPc"/>
    <property type="match status" value="1"/>
</dbReference>
<dbReference type="Gene3D" id="3.40.50.2300">
    <property type="match status" value="1"/>
</dbReference>
<feature type="domain" description="Phosphotyrosine protein phosphatase I" evidence="2">
    <location>
        <begin position="18"/>
        <end position="206"/>
    </location>
</feature>
<organism evidence="3 4">
    <name type="scientific">Agrococcus terreus</name>
    <dbReference type="NCBI Taxonomy" id="574649"/>
    <lineage>
        <taxon>Bacteria</taxon>
        <taxon>Bacillati</taxon>
        <taxon>Actinomycetota</taxon>
        <taxon>Actinomycetes</taxon>
        <taxon>Micrococcales</taxon>
        <taxon>Microbacteriaceae</taxon>
        <taxon>Agrococcus</taxon>
    </lineage>
</organism>
<dbReference type="RefSeq" id="WP_188716094.1">
    <property type="nucleotide sequence ID" value="NZ_BAABBD010000001.1"/>
</dbReference>
<dbReference type="PANTHER" id="PTHR11717:SF7">
    <property type="entry name" value="LOW MOLECULAR WEIGHT PHOSPHOTYROSINE PROTEIN PHOSPHATASE"/>
    <property type="match status" value="1"/>
</dbReference>
<dbReference type="SMART" id="SM00226">
    <property type="entry name" value="LMWPc"/>
    <property type="match status" value="1"/>
</dbReference>
<dbReference type="EC" id="3.1.3.48" evidence="1"/>
<dbReference type="InterPro" id="IPR036196">
    <property type="entry name" value="Ptyr_pPase_sf"/>
</dbReference>
<dbReference type="EMBL" id="BMLM01000001">
    <property type="protein sequence ID" value="GGN79797.1"/>
    <property type="molecule type" value="Genomic_DNA"/>
</dbReference>
<keyword evidence="4" id="KW-1185">Reference proteome</keyword>
<evidence type="ECO:0000313" key="3">
    <source>
        <dbReference type="EMBL" id="GGN79797.1"/>
    </source>
</evidence>
<evidence type="ECO:0000259" key="2">
    <source>
        <dbReference type="SMART" id="SM00226"/>
    </source>
</evidence>
<comment type="caution">
    <text evidence="3">The sequence shown here is derived from an EMBL/GenBank/DDBJ whole genome shotgun (WGS) entry which is preliminary data.</text>
</comment>
<dbReference type="SUPFAM" id="SSF52788">
    <property type="entry name" value="Phosphotyrosine protein phosphatases I"/>
    <property type="match status" value="1"/>
</dbReference>
<protein>
    <recommendedName>
        <fullName evidence="1">protein-tyrosine-phosphatase</fullName>
        <ecNumber evidence="1">3.1.3.48</ecNumber>
    </recommendedName>
</protein>
<proteinExistence type="predicted"/>
<dbReference type="PANTHER" id="PTHR11717">
    <property type="entry name" value="LOW MOLECULAR WEIGHT PROTEIN TYROSINE PHOSPHATASE"/>
    <property type="match status" value="1"/>
</dbReference>